<feature type="region of interest" description="Disordered" evidence="1">
    <location>
        <begin position="207"/>
        <end position="242"/>
    </location>
</feature>
<dbReference type="OrthoDB" id="10250284at2759"/>
<proteinExistence type="predicted"/>
<protein>
    <recommendedName>
        <fullName evidence="6">DUF974-domain-containing protein</fullName>
    </recommendedName>
</protein>
<dbReference type="Proteomes" id="UP001140091">
    <property type="component" value="Unassembled WGS sequence"/>
</dbReference>
<dbReference type="GO" id="GO:1990072">
    <property type="term" value="C:TRAPPIII protein complex"/>
    <property type="evidence" value="ECO:0007669"/>
    <property type="project" value="TreeGrafter"/>
</dbReference>
<gene>
    <name evidence="4" type="ORF">H1R20_g5735</name>
</gene>
<feature type="non-terminal residue" evidence="4">
    <location>
        <position position="1"/>
    </location>
</feature>
<dbReference type="InterPro" id="IPR010378">
    <property type="entry name" value="TRAPPC13"/>
</dbReference>
<name>A0A9W8J8U3_9AGAR</name>
<dbReference type="InterPro" id="IPR055427">
    <property type="entry name" value="TRAPPC13_N"/>
</dbReference>
<feature type="region of interest" description="Disordered" evidence="1">
    <location>
        <begin position="368"/>
        <end position="390"/>
    </location>
</feature>
<evidence type="ECO:0000313" key="5">
    <source>
        <dbReference type="Proteomes" id="UP001140091"/>
    </source>
</evidence>
<comment type="caution">
    <text evidence="4">The sequence shown here is derived from an EMBL/GenBank/DDBJ whole genome shotgun (WGS) entry which is preliminary data.</text>
</comment>
<keyword evidence="5" id="KW-1185">Reference proteome</keyword>
<evidence type="ECO:0000259" key="3">
    <source>
        <dbReference type="Pfam" id="PF23647"/>
    </source>
</evidence>
<feature type="domain" description="Trafficking protein particle complex subunit 13 middle" evidence="3">
    <location>
        <begin position="74"/>
        <end position="208"/>
    </location>
</feature>
<dbReference type="InterPro" id="IPR055429">
    <property type="entry name" value="TRAPPC13_M"/>
</dbReference>
<evidence type="ECO:0000259" key="2">
    <source>
        <dbReference type="Pfam" id="PF06159"/>
    </source>
</evidence>
<evidence type="ECO:0008006" key="6">
    <source>
        <dbReference type="Google" id="ProtNLM"/>
    </source>
</evidence>
<reference evidence="4" key="1">
    <citation type="submission" date="2022-06" db="EMBL/GenBank/DDBJ databases">
        <title>Genome Sequence of Candolleomyces eurysporus.</title>
        <authorList>
            <person name="Buettner E."/>
        </authorList>
    </citation>
    <scope>NUCLEOTIDE SEQUENCE</scope>
    <source>
        <strain evidence="4">VTCC 930004</strain>
    </source>
</reference>
<accession>A0A9W8J8U3</accession>
<evidence type="ECO:0000256" key="1">
    <source>
        <dbReference type="SAM" id="MobiDB-lite"/>
    </source>
</evidence>
<dbReference type="PANTHER" id="PTHR13134:SF3">
    <property type="entry name" value="TRAFFICKING PROTEIN PARTICLE COMPLEX SUBUNIT 13"/>
    <property type="match status" value="1"/>
</dbReference>
<feature type="compositionally biased region" description="Pro residues" evidence="1">
    <location>
        <begin position="226"/>
        <end position="235"/>
    </location>
</feature>
<dbReference type="Pfam" id="PF06159">
    <property type="entry name" value="TRAPPC13_N"/>
    <property type="match status" value="1"/>
</dbReference>
<dbReference type="EMBL" id="JANBPK010000808">
    <property type="protein sequence ID" value="KAJ2931361.1"/>
    <property type="molecule type" value="Genomic_DNA"/>
</dbReference>
<organism evidence="4 5">
    <name type="scientific">Candolleomyces eurysporus</name>
    <dbReference type="NCBI Taxonomy" id="2828524"/>
    <lineage>
        <taxon>Eukaryota</taxon>
        <taxon>Fungi</taxon>
        <taxon>Dikarya</taxon>
        <taxon>Basidiomycota</taxon>
        <taxon>Agaricomycotina</taxon>
        <taxon>Agaricomycetes</taxon>
        <taxon>Agaricomycetidae</taxon>
        <taxon>Agaricales</taxon>
        <taxon>Agaricineae</taxon>
        <taxon>Psathyrellaceae</taxon>
        <taxon>Candolleomyces</taxon>
    </lineage>
</organism>
<feature type="domain" description="Trafficking protein particle complex subunit 13 N-terminal" evidence="2">
    <location>
        <begin position="8"/>
        <end position="70"/>
    </location>
</feature>
<dbReference type="Pfam" id="PF23647">
    <property type="entry name" value="TRAPPC13_M"/>
    <property type="match status" value="1"/>
</dbReference>
<evidence type="ECO:0000313" key="4">
    <source>
        <dbReference type="EMBL" id="KAJ2931361.1"/>
    </source>
</evidence>
<sequence length="502" mass="54819">MEDGKPGLTLPGGGTFESVVHHEIKELGQHVLACTVTYRLPPNARPIPGAGEDANDPSLVTFRKFYKFAVTNPLSVKTKVHAAKSPTALLSLEERDKIFLEVHIQNLTQEPMYFERMRFECTEDWDVEDANYKDDDKTTSIFSGALAIMQPQDTRQYIYILRTKTSTTVPPTLTPGSITPLGRLDISWRSSFGEPGRLLTSMLTRRIPFPTAPPPASASPQTSRPTSPPPAPRPASPFQNRTGSISQIAHPQSPQIAQAPSQPQSDLDVHLIVKHIPRDDIKVERPFTVALQLVASSGMPLKNFAMRKLVFAIQHLQVPKVSPIQPQPAVPEVVSPRQSSSGFSTPSSATAAFNYALAHQKILDASFRSQSPDGTRTPQAPDEAPKHDTTVPILPPPYFDGHDELKGNSSGVLPMGSSAIVLPPVQISSGDAGTPTNPIVQDFQLTFVPTKPGFCRVGGLRVLLVQDKGTSDFQEFEIDQTSQTKAQTLKEYDVIAETWVST</sequence>
<feature type="compositionally biased region" description="Polar residues" evidence="1">
    <location>
        <begin position="368"/>
        <end position="378"/>
    </location>
</feature>
<dbReference type="AlphaFoldDB" id="A0A9W8J8U3"/>
<dbReference type="PANTHER" id="PTHR13134">
    <property type="entry name" value="TRAFFICKING PROTEIN PARTICLE COMPLEX SUBUNIT 13"/>
    <property type="match status" value="1"/>
</dbReference>